<dbReference type="AlphaFoldDB" id="A0AAW1PJU5"/>
<keyword evidence="4 6" id="KW-1133">Transmembrane helix</keyword>
<feature type="transmembrane region" description="Helical" evidence="6">
    <location>
        <begin position="218"/>
        <end position="237"/>
    </location>
</feature>
<evidence type="ECO:0000256" key="1">
    <source>
        <dbReference type="ARBA" id="ARBA00004141"/>
    </source>
</evidence>
<dbReference type="Pfam" id="PF01940">
    <property type="entry name" value="DUF92"/>
    <property type="match status" value="1"/>
</dbReference>
<feature type="transmembrane region" description="Helical" evidence="6">
    <location>
        <begin position="68"/>
        <end position="91"/>
    </location>
</feature>
<dbReference type="PANTHER" id="PTHR13353">
    <property type="entry name" value="TRANSMEMBRANE PROTEIN 19"/>
    <property type="match status" value="1"/>
</dbReference>
<keyword evidence="8" id="KW-1185">Reference proteome</keyword>
<evidence type="ECO:0000313" key="7">
    <source>
        <dbReference type="EMBL" id="KAK9808339.1"/>
    </source>
</evidence>
<dbReference type="InterPro" id="IPR002794">
    <property type="entry name" value="DUF92_TMEM19"/>
</dbReference>
<keyword evidence="3 6" id="KW-0812">Transmembrane</keyword>
<dbReference type="PANTHER" id="PTHR13353:SF5">
    <property type="entry name" value="TRANSMEMBRANE PROTEIN 19"/>
    <property type="match status" value="1"/>
</dbReference>
<dbReference type="Proteomes" id="UP001465755">
    <property type="component" value="Unassembled WGS sequence"/>
</dbReference>
<evidence type="ECO:0000256" key="5">
    <source>
        <dbReference type="ARBA" id="ARBA00023136"/>
    </source>
</evidence>
<comment type="caution">
    <text evidence="7">The sequence shown here is derived from an EMBL/GenBank/DDBJ whole genome shotgun (WGS) entry which is preliminary data.</text>
</comment>
<evidence type="ECO:0000313" key="8">
    <source>
        <dbReference type="Proteomes" id="UP001465755"/>
    </source>
</evidence>
<sequence length="294" mass="30592">MCFRTGHDSALLHAKLQPCHHSREQHRSRSRPQRLPVVASALESLQSLAAQAARPTPGLVAGASVNSLVYVLGIKVLLAGLTPAGVLHSWFLGTTVYSAFGPAGYLLVCLYFVLGSLVTKVKLAQKQKEGIAEARSGRRTIGSVWGSGLAGMICAVAALATGDTAFWQIGFVASFVSKLSDTVSSEIGKAYGQTTYLITTLRVVPRGTEGAVSVEGTLAGIAASILFGVIALATGLVSTQGVLVVAIASTVANVFESFLGAVVQGKVQWLSNDLVNMIQISLAAVLALFGQNLL</sequence>
<evidence type="ECO:0000256" key="4">
    <source>
        <dbReference type="ARBA" id="ARBA00022989"/>
    </source>
</evidence>
<organism evidence="7 8">
    <name type="scientific">Symbiochloris irregularis</name>
    <dbReference type="NCBI Taxonomy" id="706552"/>
    <lineage>
        <taxon>Eukaryota</taxon>
        <taxon>Viridiplantae</taxon>
        <taxon>Chlorophyta</taxon>
        <taxon>core chlorophytes</taxon>
        <taxon>Trebouxiophyceae</taxon>
        <taxon>Trebouxiales</taxon>
        <taxon>Trebouxiaceae</taxon>
        <taxon>Symbiochloris</taxon>
    </lineage>
</organism>
<feature type="transmembrane region" description="Helical" evidence="6">
    <location>
        <begin position="274"/>
        <end position="293"/>
    </location>
</feature>
<protein>
    <submittedName>
        <fullName evidence="7">Uncharacterized protein</fullName>
    </submittedName>
</protein>
<evidence type="ECO:0000256" key="6">
    <source>
        <dbReference type="SAM" id="Phobius"/>
    </source>
</evidence>
<reference evidence="7 8" key="1">
    <citation type="journal article" date="2024" name="Nat. Commun.">
        <title>Phylogenomics reveals the evolutionary origins of lichenization in chlorophyte algae.</title>
        <authorList>
            <person name="Puginier C."/>
            <person name="Libourel C."/>
            <person name="Otte J."/>
            <person name="Skaloud P."/>
            <person name="Haon M."/>
            <person name="Grisel S."/>
            <person name="Petersen M."/>
            <person name="Berrin J.G."/>
            <person name="Delaux P.M."/>
            <person name="Dal Grande F."/>
            <person name="Keller J."/>
        </authorList>
    </citation>
    <scope>NUCLEOTIDE SEQUENCE [LARGE SCALE GENOMIC DNA]</scope>
    <source>
        <strain evidence="7 8">SAG 2036</strain>
    </source>
</reference>
<accession>A0AAW1PJU5</accession>
<keyword evidence="5 6" id="KW-0472">Membrane</keyword>
<proteinExistence type="inferred from homology"/>
<feature type="transmembrane region" description="Helical" evidence="6">
    <location>
        <begin position="140"/>
        <end position="160"/>
    </location>
</feature>
<dbReference type="EMBL" id="JALJOQ010000024">
    <property type="protein sequence ID" value="KAK9808339.1"/>
    <property type="molecule type" value="Genomic_DNA"/>
</dbReference>
<evidence type="ECO:0000256" key="2">
    <source>
        <dbReference type="ARBA" id="ARBA00009012"/>
    </source>
</evidence>
<evidence type="ECO:0000256" key="3">
    <source>
        <dbReference type="ARBA" id="ARBA00022692"/>
    </source>
</evidence>
<comment type="subcellular location">
    <subcellularLocation>
        <location evidence="1">Membrane</location>
        <topology evidence="1">Multi-pass membrane protein</topology>
    </subcellularLocation>
</comment>
<dbReference type="GO" id="GO:0009706">
    <property type="term" value="C:chloroplast inner membrane"/>
    <property type="evidence" value="ECO:0007669"/>
    <property type="project" value="TreeGrafter"/>
</dbReference>
<feature type="transmembrane region" description="Helical" evidence="6">
    <location>
        <begin position="97"/>
        <end position="119"/>
    </location>
</feature>
<name>A0AAW1PJU5_9CHLO</name>
<comment type="similarity">
    <text evidence="2">Belongs to the TMEM19 family.</text>
</comment>
<gene>
    <name evidence="7" type="ORF">WJX73_003804</name>
</gene>
<feature type="transmembrane region" description="Helical" evidence="6">
    <location>
        <begin position="242"/>
        <end position="262"/>
    </location>
</feature>